<dbReference type="SMART" id="SM00686">
    <property type="entry name" value="DM13"/>
    <property type="match status" value="1"/>
</dbReference>
<dbReference type="Pfam" id="PF10517">
    <property type="entry name" value="DM13"/>
    <property type="match status" value="1"/>
</dbReference>
<feature type="domain" description="DM13" evidence="2">
    <location>
        <begin position="13"/>
        <end position="101"/>
    </location>
</feature>
<feature type="non-terminal residue" evidence="3">
    <location>
        <position position="101"/>
    </location>
</feature>
<accession>A0A1Y3AT94</accession>
<reference evidence="3 4" key="1">
    <citation type="submission" date="2017-03" db="EMBL/GenBank/DDBJ databases">
        <title>Genome Survey of Euroglyphus maynei.</title>
        <authorList>
            <person name="Arlian L.G."/>
            <person name="Morgan M.S."/>
            <person name="Rider S.D."/>
        </authorList>
    </citation>
    <scope>NUCLEOTIDE SEQUENCE [LARGE SCALE GENOMIC DNA]</scope>
    <source>
        <strain evidence="3">Arlian Lab</strain>
        <tissue evidence="3">Whole body</tissue>
    </source>
</reference>
<sequence>MSSNNNNPLDYKGAYIGKLNSYAHQVYGELYAIDERTILIKDFFYDGLASDAYFWVGATILPSNVGFIVPDETGRTNKLRQYINRSIRIRLPDDKTIQTIR</sequence>
<dbReference type="EMBL" id="MUJZ01059699">
    <property type="protein sequence ID" value="OTF71692.1"/>
    <property type="molecule type" value="Genomic_DNA"/>
</dbReference>
<comment type="caution">
    <text evidence="3">The sequence shown here is derived from an EMBL/GenBank/DDBJ whole genome shotgun (WGS) entry which is preliminary data.</text>
</comment>
<proteinExistence type="predicted"/>
<dbReference type="PANTHER" id="PTHR24036:SF16">
    <property type="entry name" value="KNICKKOPF"/>
    <property type="match status" value="1"/>
</dbReference>
<evidence type="ECO:0000313" key="4">
    <source>
        <dbReference type="Proteomes" id="UP000194236"/>
    </source>
</evidence>
<dbReference type="PROSITE" id="PS51549">
    <property type="entry name" value="DM13"/>
    <property type="match status" value="1"/>
</dbReference>
<evidence type="ECO:0000256" key="1">
    <source>
        <dbReference type="ARBA" id="ARBA00022737"/>
    </source>
</evidence>
<dbReference type="InterPro" id="IPR019545">
    <property type="entry name" value="DM13_domain"/>
</dbReference>
<dbReference type="OrthoDB" id="6485817at2759"/>
<dbReference type="PANTHER" id="PTHR24036">
    <property type="entry name" value="SKELETOR-RELATED"/>
    <property type="match status" value="1"/>
</dbReference>
<protein>
    <recommendedName>
        <fullName evidence="2">DM13 domain-containing protein</fullName>
    </recommendedName>
</protein>
<keyword evidence="1" id="KW-0677">Repeat</keyword>
<evidence type="ECO:0000259" key="2">
    <source>
        <dbReference type="PROSITE" id="PS51549"/>
    </source>
</evidence>
<keyword evidence="4" id="KW-1185">Reference proteome</keyword>
<dbReference type="Proteomes" id="UP000194236">
    <property type="component" value="Unassembled WGS sequence"/>
</dbReference>
<dbReference type="AlphaFoldDB" id="A0A1Y3AT94"/>
<dbReference type="InterPro" id="IPR052126">
    <property type="entry name" value="Spindle_Org/Thrombomodulin"/>
</dbReference>
<organism evidence="3 4">
    <name type="scientific">Euroglyphus maynei</name>
    <name type="common">Mayne's house dust mite</name>
    <dbReference type="NCBI Taxonomy" id="6958"/>
    <lineage>
        <taxon>Eukaryota</taxon>
        <taxon>Metazoa</taxon>
        <taxon>Ecdysozoa</taxon>
        <taxon>Arthropoda</taxon>
        <taxon>Chelicerata</taxon>
        <taxon>Arachnida</taxon>
        <taxon>Acari</taxon>
        <taxon>Acariformes</taxon>
        <taxon>Sarcoptiformes</taxon>
        <taxon>Astigmata</taxon>
        <taxon>Psoroptidia</taxon>
        <taxon>Analgoidea</taxon>
        <taxon>Pyroglyphidae</taxon>
        <taxon>Pyroglyphinae</taxon>
        <taxon>Euroglyphus</taxon>
    </lineage>
</organism>
<gene>
    <name evidence="3" type="ORF">BLA29_014141</name>
</gene>
<name>A0A1Y3AT94_EURMA</name>
<evidence type="ECO:0000313" key="3">
    <source>
        <dbReference type="EMBL" id="OTF71692.1"/>
    </source>
</evidence>